<dbReference type="CDD" id="cd05243">
    <property type="entry name" value="SDR_a5"/>
    <property type="match status" value="1"/>
</dbReference>
<dbReference type="Gene3D" id="3.40.50.720">
    <property type="entry name" value="NAD(P)-binding Rossmann-like Domain"/>
    <property type="match status" value="1"/>
</dbReference>
<dbReference type="Proteomes" id="UP000324611">
    <property type="component" value="Unassembled WGS sequence"/>
</dbReference>
<dbReference type="Pfam" id="PF13460">
    <property type="entry name" value="NAD_binding_10"/>
    <property type="match status" value="1"/>
</dbReference>
<dbReference type="EMBL" id="VUOC01000003">
    <property type="protein sequence ID" value="KAA2242017.1"/>
    <property type="molecule type" value="Genomic_DNA"/>
</dbReference>
<dbReference type="GO" id="GO:0044877">
    <property type="term" value="F:protein-containing complex binding"/>
    <property type="evidence" value="ECO:0007669"/>
    <property type="project" value="TreeGrafter"/>
</dbReference>
<evidence type="ECO:0000313" key="2">
    <source>
        <dbReference type="EMBL" id="KAA2242017.1"/>
    </source>
</evidence>
<reference evidence="2 3" key="1">
    <citation type="submission" date="2019-09" db="EMBL/GenBank/DDBJ databases">
        <title>Chitinophaga ginsengihumi sp. nov., isolated from soil of ginseng rhizosphere.</title>
        <authorList>
            <person name="Lee J."/>
        </authorList>
    </citation>
    <scope>NUCLEOTIDE SEQUENCE [LARGE SCALE GENOMIC DNA]</scope>
    <source>
        <strain evidence="2 3">BN140078</strain>
    </source>
</reference>
<name>A0A5B2VUR7_9BACT</name>
<dbReference type="InterPro" id="IPR016040">
    <property type="entry name" value="NAD(P)-bd_dom"/>
</dbReference>
<dbReference type="InterPro" id="IPR036291">
    <property type="entry name" value="NAD(P)-bd_dom_sf"/>
</dbReference>
<evidence type="ECO:0000313" key="3">
    <source>
        <dbReference type="Proteomes" id="UP000324611"/>
    </source>
</evidence>
<organism evidence="2 3">
    <name type="scientific">Chitinophaga agrisoli</name>
    <dbReference type="NCBI Taxonomy" id="2607653"/>
    <lineage>
        <taxon>Bacteria</taxon>
        <taxon>Pseudomonadati</taxon>
        <taxon>Bacteroidota</taxon>
        <taxon>Chitinophagia</taxon>
        <taxon>Chitinophagales</taxon>
        <taxon>Chitinophagaceae</taxon>
        <taxon>Chitinophaga</taxon>
    </lineage>
</organism>
<dbReference type="InterPro" id="IPR051207">
    <property type="entry name" value="ComplexI_NDUFA9_subunit"/>
</dbReference>
<comment type="caution">
    <text evidence="2">The sequence shown here is derived from an EMBL/GenBank/DDBJ whole genome shotgun (WGS) entry which is preliminary data.</text>
</comment>
<proteinExistence type="predicted"/>
<dbReference type="AlphaFoldDB" id="A0A5B2VUR7"/>
<sequence length="283" mass="31203">MGRILLAGATGYLGGHILTKLIEDNRQVTVIARQAGRIHPPPGSAPLVTVLPAELTQPQSIINCCEGIDTVISTVGITKPQKGLTYMDVDYQANLNLLQEARKSGVRKFIYISVYKGEQLQDIAICHAKEQFVNALKASGLEYCIIRPTGYFSDMAALFNLAKKGRVYLFAKGAAKINPISGEDLAAACVTAIDQDKREINIGGPQTMRFTQIAQTAFDVLHKKPAITYLPEWLRKTILRLARIFMPAPVFGPLEFFMTVMTTDMNAPEYGQDTLKAYFETSQ</sequence>
<evidence type="ECO:0000259" key="1">
    <source>
        <dbReference type="Pfam" id="PF13460"/>
    </source>
</evidence>
<gene>
    <name evidence="2" type="ORF">F0L74_17545</name>
</gene>
<dbReference type="PANTHER" id="PTHR12126:SF11">
    <property type="entry name" value="NADH DEHYDROGENASE [UBIQUINONE] 1 ALPHA SUBCOMPLEX SUBUNIT 9, MITOCHONDRIAL"/>
    <property type="match status" value="1"/>
</dbReference>
<protein>
    <submittedName>
        <fullName evidence="2">SDR family oxidoreductase</fullName>
    </submittedName>
</protein>
<dbReference type="PANTHER" id="PTHR12126">
    <property type="entry name" value="NADH-UBIQUINONE OXIDOREDUCTASE 39 KDA SUBUNIT-RELATED"/>
    <property type="match status" value="1"/>
</dbReference>
<feature type="domain" description="NAD(P)-binding" evidence="1">
    <location>
        <begin position="8"/>
        <end position="195"/>
    </location>
</feature>
<reference evidence="2 3" key="2">
    <citation type="submission" date="2019-09" db="EMBL/GenBank/DDBJ databases">
        <authorList>
            <person name="Jin C."/>
        </authorList>
    </citation>
    <scope>NUCLEOTIDE SEQUENCE [LARGE SCALE GENOMIC DNA]</scope>
    <source>
        <strain evidence="2 3">BN140078</strain>
    </source>
</reference>
<keyword evidence="3" id="KW-1185">Reference proteome</keyword>
<dbReference type="SUPFAM" id="SSF51735">
    <property type="entry name" value="NAD(P)-binding Rossmann-fold domains"/>
    <property type="match status" value="1"/>
</dbReference>
<accession>A0A5B2VUR7</accession>